<evidence type="ECO:0000256" key="1">
    <source>
        <dbReference type="SAM" id="MobiDB-lite"/>
    </source>
</evidence>
<reference evidence="3" key="1">
    <citation type="submission" date="2023-06" db="EMBL/GenBank/DDBJ databases">
        <title>Multi-omics analyses reveal the molecular pathogenesis toolkit of Lasiodiplodia hormozganensis, a cross-kingdom pathogen.</title>
        <authorList>
            <person name="Felix C."/>
            <person name="Meneses R."/>
            <person name="Goncalves M.F.M."/>
            <person name="Tilleman L."/>
            <person name="Duarte A.S."/>
            <person name="Jorrin-Novo J.V."/>
            <person name="Van De Peer Y."/>
            <person name="Deforce D."/>
            <person name="Van Nieuwerburgh F."/>
            <person name="Esteves A.C."/>
            <person name="Alves A."/>
        </authorList>
    </citation>
    <scope>NUCLEOTIDE SEQUENCE</scope>
    <source>
        <strain evidence="3">CBS 339.90</strain>
    </source>
</reference>
<evidence type="ECO:0000313" key="3">
    <source>
        <dbReference type="EMBL" id="KAK0638069.1"/>
    </source>
</evidence>
<dbReference type="Gene3D" id="3.30.429.10">
    <property type="entry name" value="Macrophage Migration Inhibitory Factor"/>
    <property type="match status" value="1"/>
</dbReference>
<accession>A0AA39XPY7</accession>
<gene>
    <name evidence="3" type="ORF">DIS24_g10181</name>
</gene>
<name>A0AA39XPY7_9PEZI</name>
<evidence type="ECO:0000259" key="2">
    <source>
        <dbReference type="Pfam" id="PF14832"/>
    </source>
</evidence>
<dbReference type="Proteomes" id="UP001175001">
    <property type="component" value="Unassembled WGS sequence"/>
</dbReference>
<dbReference type="EMBL" id="JAUJDW010000103">
    <property type="protein sequence ID" value="KAK0638069.1"/>
    <property type="molecule type" value="Genomic_DNA"/>
</dbReference>
<comment type="caution">
    <text evidence="3">The sequence shown here is derived from an EMBL/GenBank/DDBJ whole genome shotgun (WGS) entry which is preliminary data.</text>
</comment>
<organism evidence="3 4">
    <name type="scientific">Lasiodiplodia hormozganensis</name>
    <dbReference type="NCBI Taxonomy" id="869390"/>
    <lineage>
        <taxon>Eukaryota</taxon>
        <taxon>Fungi</taxon>
        <taxon>Dikarya</taxon>
        <taxon>Ascomycota</taxon>
        <taxon>Pezizomycotina</taxon>
        <taxon>Dothideomycetes</taxon>
        <taxon>Dothideomycetes incertae sedis</taxon>
        <taxon>Botryosphaeriales</taxon>
        <taxon>Botryosphaeriaceae</taxon>
        <taxon>Lasiodiplodia</taxon>
    </lineage>
</organism>
<proteinExistence type="predicted"/>
<dbReference type="InterPro" id="IPR014347">
    <property type="entry name" value="Tautomerase/MIF_sf"/>
</dbReference>
<feature type="region of interest" description="Disordered" evidence="1">
    <location>
        <begin position="161"/>
        <end position="180"/>
    </location>
</feature>
<sequence>MPLYVVRHKSPISSPQRDALAAAITKIHSTLFTTPSFFVSVQFEDISSTPYYVGGKPHNVNAINAHVRAGPSRPRSSYDQLCRELRSAWETIFTADDTRLDLIFVMGAIVAGDKKGFHLPEAGQDKAWMMENFHEFAKRAEGGDEQMRDLVRELRERGLLNDDDDEAARKNKVGGFGHSV</sequence>
<evidence type="ECO:0000313" key="4">
    <source>
        <dbReference type="Proteomes" id="UP001175001"/>
    </source>
</evidence>
<dbReference type="AlphaFoldDB" id="A0AA39XPY7"/>
<feature type="domain" description="Tautomerase cis-CaaD-like" evidence="2">
    <location>
        <begin position="1"/>
        <end position="132"/>
    </location>
</feature>
<dbReference type="InterPro" id="IPR028116">
    <property type="entry name" value="Cis-CaaD-like"/>
</dbReference>
<dbReference type="Pfam" id="PF14832">
    <property type="entry name" value="Tautomerase_3"/>
    <property type="match status" value="1"/>
</dbReference>
<keyword evidence="4" id="KW-1185">Reference proteome</keyword>
<dbReference type="SUPFAM" id="SSF55331">
    <property type="entry name" value="Tautomerase/MIF"/>
    <property type="match status" value="1"/>
</dbReference>
<protein>
    <recommendedName>
        <fullName evidence="2">Tautomerase cis-CaaD-like domain-containing protein</fullName>
    </recommendedName>
</protein>